<protein>
    <submittedName>
        <fullName evidence="2">Uncharacterized protein</fullName>
    </submittedName>
</protein>
<organism evidence="2">
    <name type="scientific">uncultured Eubacteriales bacterium</name>
    <dbReference type="NCBI Taxonomy" id="172733"/>
    <lineage>
        <taxon>Bacteria</taxon>
        <taxon>Bacillati</taxon>
        <taxon>Bacillota</taxon>
        <taxon>Clostridia</taxon>
        <taxon>Eubacteriales</taxon>
        <taxon>environmental samples</taxon>
    </lineage>
</organism>
<evidence type="ECO:0000313" key="2">
    <source>
        <dbReference type="EMBL" id="SBV91613.1"/>
    </source>
</evidence>
<dbReference type="EMBL" id="FLUN01000001">
    <property type="protein sequence ID" value="SBV91613.1"/>
    <property type="molecule type" value="Genomic_DNA"/>
</dbReference>
<accession>A0A212IWK8</accession>
<keyword evidence="1" id="KW-0175">Coiled coil</keyword>
<reference evidence="2" key="1">
    <citation type="submission" date="2016-04" db="EMBL/GenBank/DDBJ databases">
        <authorList>
            <person name="Evans L.H."/>
            <person name="Alamgir A."/>
            <person name="Owens N."/>
            <person name="Weber N.D."/>
            <person name="Virtaneva K."/>
            <person name="Barbian K."/>
            <person name="Babar A."/>
            <person name="Rosenke K."/>
        </authorList>
    </citation>
    <scope>NUCLEOTIDE SEQUENCE</scope>
    <source>
        <strain evidence="2">86</strain>
    </source>
</reference>
<gene>
    <name evidence="2" type="ORF">KL86CLO1_10143</name>
</gene>
<proteinExistence type="predicted"/>
<name>A0A212IWK8_9FIRM</name>
<feature type="coiled-coil region" evidence="1">
    <location>
        <begin position="11"/>
        <end position="45"/>
    </location>
</feature>
<sequence>MTDRDLKKLSRAELLELLIKLSEENEALSLERDDLKKRLEDKTLRFQDAGSIAEAALRVNGIFEDAQRAAEQYLENVKHMNGVAQAEADTLIARAQEKCDEMIVQAKKTADAQWAGLQSRLDAYCQAHDGLKEQLGNMYTGQK</sequence>
<evidence type="ECO:0000256" key="1">
    <source>
        <dbReference type="SAM" id="Coils"/>
    </source>
</evidence>
<dbReference type="AlphaFoldDB" id="A0A212IWK8"/>